<dbReference type="CDD" id="cd20615">
    <property type="entry name" value="CYP_GliC-like"/>
    <property type="match status" value="1"/>
</dbReference>
<accession>A0A9W4KBJ4</accession>
<dbReference type="InterPro" id="IPR001128">
    <property type="entry name" value="Cyt_P450"/>
</dbReference>
<comment type="similarity">
    <text evidence="1 5">Belongs to the cytochrome P450 family.</text>
</comment>
<dbReference type="EMBL" id="CAJVRC010000866">
    <property type="protein sequence ID" value="CAG8900398.1"/>
    <property type="molecule type" value="Genomic_DNA"/>
</dbReference>
<dbReference type="InterPro" id="IPR017972">
    <property type="entry name" value="Cyt_P450_CS"/>
</dbReference>
<evidence type="ECO:0000256" key="4">
    <source>
        <dbReference type="ARBA" id="ARBA00023004"/>
    </source>
</evidence>
<dbReference type="InterPro" id="IPR050196">
    <property type="entry name" value="Cytochrome_P450_Monoox"/>
</dbReference>
<keyword evidence="7" id="KW-1185">Reference proteome</keyword>
<dbReference type="PANTHER" id="PTHR24291:SF167">
    <property type="entry name" value="CYTOCHROME P450 MONOOXYGENASE GLIC"/>
    <property type="match status" value="1"/>
</dbReference>
<dbReference type="Proteomes" id="UP001154252">
    <property type="component" value="Unassembled WGS sequence"/>
</dbReference>
<dbReference type="Pfam" id="PF00067">
    <property type="entry name" value="p450"/>
    <property type="match status" value="1"/>
</dbReference>
<evidence type="ECO:0000256" key="3">
    <source>
        <dbReference type="ARBA" id="ARBA00023002"/>
    </source>
</evidence>
<dbReference type="InterPro" id="IPR036396">
    <property type="entry name" value="Cyt_P450_sf"/>
</dbReference>
<dbReference type="Gene3D" id="1.10.630.10">
    <property type="entry name" value="Cytochrome P450"/>
    <property type="match status" value="1"/>
</dbReference>
<evidence type="ECO:0000313" key="6">
    <source>
        <dbReference type="EMBL" id="CAG8900398.1"/>
    </source>
</evidence>
<dbReference type="GO" id="GO:0016705">
    <property type="term" value="F:oxidoreductase activity, acting on paired donors, with incorporation or reduction of molecular oxygen"/>
    <property type="evidence" value="ECO:0007669"/>
    <property type="project" value="InterPro"/>
</dbReference>
<evidence type="ECO:0000313" key="7">
    <source>
        <dbReference type="Proteomes" id="UP001154252"/>
    </source>
</evidence>
<keyword evidence="4 5" id="KW-0408">Iron</keyword>
<dbReference type="GO" id="GO:0004497">
    <property type="term" value="F:monooxygenase activity"/>
    <property type="evidence" value="ECO:0007669"/>
    <property type="project" value="UniProtKB-KW"/>
</dbReference>
<comment type="caution">
    <text evidence="6">The sequence shown here is derived from an EMBL/GenBank/DDBJ whole genome shotgun (WGS) entry which is preliminary data.</text>
</comment>
<keyword evidence="5" id="KW-0503">Monooxygenase</keyword>
<evidence type="ECO:0000256" key="2">
    <source>
        <dbReference type="ARBA" id="ARBA00022723"/>
    </source>
</evidence>
<dbReference type="GO" id="GO:0043386">
    <property type="term" value="P:mycotoxin biosynthetic process"/>
    <property type="evidence" value="ECO:0007669"/>
    <property type="project" value="UniProtKB-ARBA"/>
</dbReference>
<dbReference type="SUPFAM" id="SSF48264">
    <property type="entry name" value="Cytochrome P450"/>
    <property type="match status" value="1"/>
</dbReference>
<reference evidence="6" key="1">
    <citation type="submission" date="2021-07" db="EMBL/GenBank/DDBJ databases">
        <authorList>
            <person name="Branca A.L. A."/>
        </authorList>
    </citation>
    <scope>NUCLEOTIDE SEQUENCE</scope>
</reference>
<organism evidence="6 7">
    <name type="scientific">Penicillium egyptiacum</name>
    <dbReference type="NCBI Taxonomy" id="1303716"/>
    <lineage>
        <taxon>Eukaryota</taxon>
        <taxon>Fungi</taxon>
        <taxon>Dikarya</taxon>
        <taxon>Ascomycota</taxon>
        <taxon>Pezizomycotina</taxon>
        <taxon>Eurotiomycetes</taxon>
        <taxon>Eurotiomycetidae</taxon>
        <taxon>Eurotiales</taxon>
        <taxon>Aspergillaceae</taxon>
        <taxon>Penicillium</taxon>
    </lineage>
</organism>
<evidence type="ECO:0000256" key="1">
    <source>
        <dbReference type="ARBA" id="ARBA00010617"/>
    </source>
</evidence>
<dbReference type="PROSITE" id="PS00086">
    <property type="entry name" value="CYTOCHROME_P450"/>
    <property type="match status" value="1"/>
</dbReference>
<protein>
    <recommendedName>
        <fullName evidence="8">Cytochrome P450 monooxygenase</fullName>
    </recommendedName>
</protein>
<keyword evidence="2 5" id="KW-0479">Metal-binding</keyword>
<dbReference type="GO" id="GO:0005506">
    <property type="term" value="F:iron ion binding"/>
    <property type="evidence" value="ECO:0007669"/>
    <property type="project" value="InterPro"/>
</dbReference>
<dbReference type="PANTHER" id="PTHR24291">
    <property type="entry name" value="CYTOCHROME P450 FAMILY 4"/>
    <property type="match status" value="1"/>
</dbReference>
<keyword evidence="5" id="KW-0349">Heme</keyword>
<keyword evidence="3 5" id="KW-0560">Oxidoreductase</keyword>
<dbReference type="AlphaFoldDB" id="A0A9W4KBJ4"/>
<evidence type="ECO:0008006" key="8">
    <source>
        <dbReference type="Google" id="ProtNLM"/>
    </source>
</evidence>
<dbReference type="GO" id="GO:0020037">
    <property type="term" value="F:heme binding"/>
    <property type="evidence" value="ECO:0007669"/>
    <property type="project" value="InterPro"/>
</dbReference>
<evidence type="ECO:0000256" key="5">
    <source>
        <dbReference type="RuleBase" id="RU000461"/>
    </source>
</evidence>
<sequence>MRYDHACWSLLINIGPTRTLYTSDSGHSVRLPWIVSRTCRNWNKIISITRHAYLGSVMLFFPTSAPQYVRLHSSYAAVGSCITSNHIVARLSTKYLVKSSNFIHNQCRANTPKIHQGNAADFASRINVEISALVVPDLFDRWLKDHSNMPIPISRWRWKSQVPGGRERLSSVGQEIWPCISHLGCILTRADEIKTVFRDSGNHRKASNLNGGWVMGDLVRDGVGLISQGHWKRVHSVVSPPFTKKPTTYVPFVQSRISRHFSELYKEYEGGKTLRIKPAEDLKLLPFWVISDLLYGNLSPEMTEELLHITDLRTDVFQYAFKGGLSLFSISKIFYPAIRNELHAFHTRWANFNRKAYQYAMNSDNASDCAIVTLYSAVEQGQITPTELMHTLDEALFANIDVTIGSFSWIPQFLADDANLQSELRDEISQARSDKTPESWVKYIASNSTLLASCINESARLKPVTNYTYAQSMPTDRDVGGYRIPRGTFMVVDTNALNIWDDAWGSDKMIYRPQRFLEESRANFRYRFWRFGFGPRQCIAQALADTILKVLVAYTVENYELKSAGKSAVNEEDAQKRGEAWFKVAEQEIILEAL</sequence>
<gene>
    <name evidence="6" type="ORF">PEGY_LOCUS6216</name>
</gene>
<dbReference type="OrthoDB" id="2789670at2759"/>
<name>A0A9W4KBJ4_9EURO</name>
<proteinExistence type="inferred from homology"/>